<dbReference type="InterPro" id="IPR014729">
    <property type="entry name" value="Rossmann-like_a/b/a_fold"/>
</dbReference>
<reference evidence="10" key="1">
    <citation type="submission" date="2016-10" db="EMBL/GenBank/DDBJ databases">
        <authorList>
            <person name="Varghese N."/>
            <person name="Submissions S."/>
        </authorList>
    </citation>
    <scope>NUCLEOTIDE SEQUENCE [LARGE SCALE GENOMIC DNA]</scope>
    <source>
        <strain evidence="10">DSM 15282</strain>
    </source>
</reference>
<comment type="caution">
    <text evidence="8">Lacks conserved residue(s) required for the propagation of feature annotation.</text>
</comment>
<sequence>MPTMGALHQGHLDLVKKCVAQADCTVVSIFVNPTQFNNQEDFKKYPSSVKEDLDLLESAGVDYVFLPEVDTMYPSSPVLKLNFGHLETILEGAFRPGHFNGVGVIVSKLFHIIRPDFAFFGQKDLQQVAIIQTLVRDLSFPIEIIVVPTRREEDGLAMSSRNRRLSDLERKTALIIFNSLSVAAKELKEGKEWLVVQEQIIRQFQEQESVKLEYFELVEREAFEIKKQFDPHQKMAICAAAYVGEIRLIDNLIINS</sequence>
<dbReference type="STRING" id="226506.SAMN04488519_10559"/>
<evidence type="ECO:0000256" key="2">
    <source>
        <dbReference type="ARBA" id="ARBA00009256"/>
    </source>
</evidence>
<dbReference type="GO" id="GO:0004592">
    <property type="term" value="F:pantoate-beta-alanine ligase activity"/>
    <property type="evidence" value="ECO:0007669"/>
    <property type="project" value="UniProtKB-UniRule"/>
</dbReference>
<feature type="binding site" evidence="8">
    <location>
        <begin position="121"/>
        <end position="124"/>
    </location>
    <ligand>
        <name>ATP</name>
        <dbReference type="ChEBI" id="CHEBI:30616"/>
    </ligand>
</feature>
<dbReference type="InterPro" id="IPR042176">
    <property type="entry name" value="Pantoate_ligase_C"/>
</dbReference>
<name>A0A1I5FVY7_9BACT</name>
<comment type="subcellular location">
    <subcellularLocation>
        <location evidence="8">Cytoplasm</location>
    </subcellularLocation>
</comment>
<dbReference type="NCBIfam" id="TIGR00018">
    <property type="entry name" value="panC"/>
    <property type="match status" value="1"/>
</dbReference>
<feature type="binding site" evidence="8">
    <location>
        <position position="35"/>
    </location>
    <ligand>
        <name>(R)-pantoate</name>
        <dbReference type="ChEBI" id="CHEBI:15980"/>
    </ligand>
</feature>
<dbReference type="SUPFAM" id="SSF52374">
    <property type="entry name" value="Nucleotidylyl transferase"/>
    <property type="match status" value="1"/>
</dbReference>
<dbReference type="Gene3D" id="3.40.50.620">
    <property type="entry name" value="HUPs"/>
    <property type="match status" value="1"/>
</dbReference>
<dbReference type="EC" id="6.3.2.1" evidence="8"/>
<evidence type="ECO:0000256" key="3">
    <source>
        <dbReference type="ARBA" id="ARBA00022598"/>
    </source>
</evidence>
<evidence type="ECO:0000256" key="1">
    <source>
        <dbReference type="ARBA" id="ARBA00004990"/>
    </source>
</evidence>
<dbReference type="Pfam" id="PF02569">
    <property type="entry name" value="Pantoate_ligase"/>
    <property type="match status" value="1"/>
</dbReference>
<feature type="active site" description="Proton donor" evidence="8">
    <location>
        <position position="11"/>
    </location>
</feature>
<evidence type="ECO:0000256" key="8">
    <source>
        <dbReference type="HAMAP-Rule" id="MF_00158"/>
    </source>
</evidence>
<comment type="pathway">
    <text evidence="1 8">Cofactor biosynthesis; (R)-pantothenate biosynthesis; (R)-pantothenate from (R)-pantoate and beta-alanine: step 1/1.</text>
</comment>
<dbReference type="CDD" id="cd00560">
    <property type="entry name" value="PanC"/>
    <property type="match status" value="1"/>
</dbReference>
<evidence type="ECO:0000313" key="10">
    <source>
        <dbReference type="Proteomes" id="UP000199564"/>
    </source>
</evidence>
<dbReference type="Proteomes" id="UP000199564">
    <property type="component" value="Unassembled WGS sequence"/>
</dbReference>
<dbReference type="GO" id="GO:0005829">
    <property type="term" value="C:cytosol"/>
    <property type="evidence" value="ECO:0007669"/>
    <property type="project" value="TreeGrafter"/>
</dbReference>
<keyword evidence="4 8" id="KW-0566">Pantothenate biosynthesis</keyword>
<dbReference type="AlphaFoldDB" id="A0A1I5FVY7"/>
<keyword evidence="3 8" id="KW-0436">Ligase</keyword>
<dbReference type="EMBL" id="FOVW01000005">
    <property type="protein sequence ID" value="SFO27361.1"/>
    <property type="molecule type" value="Genomic_DNA"/>
</dbReference>
<feature type="binding site" evidence="8">
    <location>
        <position position="35"/>
    </location>
    <ligand>
        <name>beta-alanine</name>
        <dbReference type="ChEBI" id="CHEBI:57966"/>
    </ligand>
</feature>
<comment type="similarity">
    <text evidence="2 8">Belongs to the pantothenate synthetase family.</text>
</comment>
<comment type="function">
    <text evidence="8">Catalyzes the condensation of pantoate with beta-alanine in an ATP-dependent reaction via a pantoyl-adenylate intermediate.</text>
</comment>
<dbReference type="NCBIfam" id="TIGR00125">
    <property type="entry name" value="cyt_tran_rel"/>
    <property type="match status" value="1"/>
</dbReference>
<evidence type="ECO:0000256" key="7">
    <source>
        <dbReference type="ARBA" id="ARBA00048258"/>
    </source>
</evidence>
<dbReference type="GO" id="GO:0015940">
    <property type="term" value="P:pantothenate biosynthetic process"/>
    <property type="evidence" value="ECO:0007669"/>
    <property type="project" value="UniProtKB-UniRule"/>
</dbReference>
<dbReference type="UniPathway" id="UPA00028">
    <property type="reaction ID" value="UER00005"/>
</dbReference>
<evidence type="ECO:0000313" key="9">
    <source>
        <dbReference type="EMBL" id="SFO27361.1"/>
    </source>
</evidence>
<comment type="subunit">
    <text evidence="8">Homodimer.</text>
</comment>
<dbReference type="InterPro" id="IPR003721">
    <property type="entry name" value="Pantoate_ligase"/>
</dbReference>
<accession>A0A1I5FVY7</accession>
<keyword evidence="10" id="KW-1185">Reference proteome</keyword>
<evidence type="ECO:0000256" key="4">
    <source>
        <dbReference type="ARBA" id="ARBA00022655"/>
    </source>
</evidence>
<comment type="miscellaneous">
    <text evidence="8">The reaction proceeds by a bi uni uni bi ping pong mechanism.</text>
</comment>
<feature type="binding site" evidence="8">
    <location>
        <position position="127"/>
    </location>
    <ligand>
        <name>(R)-pantoate</name>
        <dbReference type="ChEBI" id="CHEBI:15980"/>
    </ligand>
</feature>
<keyword evidence="6 8" id="KW-0067">ATP-binding</keyword>
<protein>
    <recommendedName>
        <fullName evidence="8">Pantothenate synthetase</fullName>
        <shortName evidence="8">PS</shortName>
        <ecNumber evidence="8">6.3.2.1</ecNumber>
    </recommendedName>
    <alternativeName>
        <fullName evidence="8">Pantoate--beta-alanine ligase</fullName>
    </alternativeName>
    <alternativeName>
        <fullName evidence="8">Pantoate-activating enzyme</fullName>
    </alternativeName>
</protein>
<feature type="binding site" evidence="8">
    <location>
        <begin position="4"/>
        <end position="11"/>
    </location>
    <ligand>
        <name>ATP</name>
        <dbReference type="ChEBI" id="CHEBI:30616"/>
    </ligand>
</feature>
<dbReference type="GO" id="GO:0005524">
    <property type="term" value="F:ATP binding"/>
    <property type="evidence" value="ECO:0007669"/>
    <property type="project" value="UniProtKB-KW"/>
</dbReference>
<proteinExistence type="inferred from homology"/>
<gene>
    <name evidence="8" type="primary">panC</name>
    <name evidence="9" type="ORF">SAMN04488519_10559</name>
</gene>
<feature type="binding site" evidence="8">
    <location>
        <begin position="158"/>
        <end position="161"/>
    </location>
    <ligand>
        <name>ATP</name>
        <dbReference type="ChEBI" id="CHEBI:30616"/>
    </ligand>
</feature>
<dbReference type="PANTHER" id="PTHR21299:SF1">
    <property type="entry name" value="PANTOATE--BETA-ALANINE LIGASE"/>
    <property type="match status" value="1"/>
</dbReference>
<dbReference type="InterPro" id="IPR004821">
    <property type="entry name" value="Cyt_trans-like"/>
</dbReference>
<dbReference type="HAMAP" id="MF_00158">
    <property type="entry name" value="PanC"/>
    <property type="match status" value="1"/>
</dbReference>
<keyword evidence="8" id="KW-0963">Cytoplasm</keyword>
<evidence type="ECO:0000256" key="5">
    <source>
        <dbReference type="ARBA" id="ARBA00022741"/>
    </source>
</evidence>
<evidence type="ECO:0000256" key="6">
    <source>
        <dbReference type="ARBA" id="ARBA00022840"/>
    </source>
</evidence>
<organism evidence="9 10">
    <name type="scientific">Algoriphagus ornithinivorans</name>
    <dbReference type="NCBI Taxonomy" id="226506"/>
    <lineage>
        <taxon>Bacteria</taxon>
        <taxon>Pseudomonadati</taxon>
        <taxon>Bacteroidota</taxon>
        <taxon>Cytophagia</taxon>
        <taxon>Cytophagales</taxon>
        <taxon>Cyclobacteriaceae</taxon>
        <taxon>Algoriphagus</taxon>
    </lineage>
</organism>
<dbReference type="PANTHER" id="PTHR21299">
    <property type="entry name" value="CYTIDYLATE KINASE/PANTOATE-BETA-ALANINE LIGASE"/>
    <property type="match status" value="1"/>
</dbReference>
<keyword evidence="5 8" id="KW-0547">Nucleotide-binding</keyword>
<dbReference type="Gene3D" id="3.30.1300.10">
    <property type="entry name" value="Pantoate-beta-alanine ligase, C-terminal domain"/>
    <property type="match status" value="1"/>
</dbReference>
<comment type="catalytic activity">
    <reaction evidence="7 8">
        <text>(R)-pantoate + beta-alanine + ATP = (R)-pantothenate + AMP + diphosphate + H(+)</text>
        <dbReference type="Rhea" id="RHEA:10912"/>
        <dbReference type="ChEBI" id="CHEBI:15378"/>
        <dbReference type="ChEBI" id="CHEBI:15980"/>
        <dbReference type="ChEBI" id="CHEBI:29032"/>
        <dbReference type="ChEBI" id="CHEBI:30616"/>
        <dbReference type="ChEBI" id="CHEBI:33019"/>
        <dbReference type="ChEBI" id="CHEBI:57966"/>
        <dbReference type="ChEBI" id="CHEBI:456215"/>
        <dbReference type="EC" id="6.3.2.1"/>
    </reaction>
</comment>